<evidence type="ECO:0000256" key="2">
    <source>
        <dbReference type="ARBA" id="ARBA00022603"/>
    </source>
</evidence>
<dbReference type="EMBL" id="JBHTEK010000001">
    <property type="protein sequence ID" value="MFC7668023.1"/>
    <property type="molecule type" value="Genomic_DNA"/>
</dbReference>
<keyword evidence="2 5" id="KW-0489">Methyltransferase</keyword>
<reference evidence="6" key="1">
    <citation type="journal article" date="2019" name="Int. J. Syst. Evol. Microbiol.">
        <title>The Global Catalogue of Microorganisms (GCM) 10K type strain sequencing project: providing services to taxonomists for standard genome sequencing and annotation.</title>
        <authorList>
            <consortium name="The Broad Institute Genomics Platform"/>
            <consortium name="The Broad Institute Genome Sequencing Center for Infectious Disease"/>
            <person name="Wu L."/>
            <person name="Ma J."/>
        </authorList>
    </citation>
    <scope>NUCLEOTIDE SEQUENCE [LARGE SCALE GENOMIC DNA]</scope>
    <source>
        <strain evidence="6">JCM 19635</strain>
    </source>
</reference>
<dbReference type="PANTHER" id="PTHR32183:SF11">
    <property type="entry name" value="THIOL METHYLTRANSFERASE 2-RELATED"/>
    <property type="match status" value="1"/>
</dbReference>
<evidence type="ECO:0000256" key="4">
    <source>
        <dbReference type="ARBA" id="ARBA00022691"/>
    </source>
</evidence>
<keyword evidence="1" id="KW-0597">Phosphoprotein</keyword>
<evidence type="ECO:0000256" key="1">
    <source>
        <dbReference type="ARBA" id="ARBA00022553"/>
    </source>
</evidence>
<keyword evidence="3" id="KW-0808">Transferase</keyword>
<comment type="caution">
    <text evidence="5">The sequence shown here is derived from an EMBL/GenBank/DDBJ whole genome shotgun (WGS) entry which is preliminary data.</text>
</comment>
<evidence type="ECO:0000313" key="6">
    <source>
        <dbReference type="Proteomes" id="UP001596513"/>
    </source>
</evidence>
<gene>
    <name evidence="5" type="ORF">ACFQT0_11985</name>
</gene>
<dbReference type="InterPro" id="IPR008854">
    <property type="entry name" value="TPMT"/>
</dbReference>
<dbReference type="Pfam" id="PF05724">
    <property type="entry name" value="TPMT"/>
    <property type="match status" value="1"/>
</dbReference>
<keyword evidence="4" id="KW-0949">S-adenosyl-L-methionine</keyword>
<dbReference type="PANTHER" id="PTHR32183">
    <property type="match status" value="1"/>
</dbReference>
<dbReference type="PROSITE" id="PS51585">
    <property type="entry name" value="SAM_MT_TPMT"/>
    <property type="match status" value="1"/>
</dbReference>
<dbReference type="GO" id="GO:0008168">
    <property type="term" value="F:methyltransferase activity"/>
    <property type="evidence" value="ECO:0007669"/>
    <property type="project" value="UniProtKB-KW"/>
</dbReference>
<name>A0ABW2U3I8_9BACT</name>
<evidence type="ECO:0000256" key="3">
    <source>
        <dbReference type="ARBA" id="ARBA00022679"/>
    </source>
</evidence>
<dbReference type="RefSeq" id="WP_380203008.1">
    <property type="nucleotide sequence ID" value="NZ_JBHTEK010000001.1"/>
</dbReference>
<dbReference type="InterPro" id="IPR029063">
    <property type="entry name" value="SAM-dependent_MTases_sf"/>
</dbReference>
<dbReference type="Gene3D" id="3.40.50.150">
    <property type="entry name" value="Vaccinia Virus protein VP39"/>
    <property type="match status" value="1"/>
</dbReference>
<accession>A0ABW2U3I8</accession>
<protein>
    <submittedName>
        <fullName evidence="5">Methyltransferase domain-containing protein</fullName>
    </submittedName>
</protein>
<proteinExistence type="predicted"/>
<keyword evidence="6" id="KW-1185">Reference proteome</keyword>
<evidence type="ECO:0000313" key="5">
    <source>
        <dbReference type="EMBL" id="MFC7668023.1"/>
    </source>
</evidence>
<dbReference type="GO" id="GO:0032259">
    <property type="term" value="P:methylation"/>
    <property type="evidence" value="ECO:0007669"/>
    <property type="project" value="UniProtKB-KW"/>
</dbReference>
<dbReference type="SUPFAM" id="SSF53335">
    <property type="entry name" value="S-adenosyl-L-methionine-dependent methyltransferases"/>
    <property type="match status" value="1"/>
</dbReference>
<dbReference type="Proteomes" id="UP001596513">
    <property type="component" value="Unassembled WGS sequence"/>
</dbReference>
<dbReference type="CDD" id="cd02440">
    <property type="entry name" value="AdoMet_MTases"/>
    <property type="match status" value="1"/>
</dbReference>
<sequence length="235" mass="26563">MDSVFSAFDAAYWQERYATGRDGWDAHAITPPLQAYFDQLDVAQQPRILIPGAGRAYEAEYLHRLGFQHIFVADLAPEPLEALAARVPDFPAEHLLRADFFALSTAQPYDLIVEQTFFCALNPTLRPAYARQCAALLRPGGTLMGLLFDTDFGPTQEPPFGGTREEYRAYFAPYFEFRHFETATNSLKPRQGRELFICLKKNNFPRSEASTLAALFSSISLTCEAHALRHRLFLC</sequence>
<organism evidence="5 6">
    <name type="scientific">Hymenobacter humi</name>
    <dbReference type="NCBI Taxonomy" id="1411620"/>
    <lineage>
        <taxon>Bacteria</taxon>
        <taxon>Pseudomonadati</taxon>
        <taxon>Bacteroidota</taxon>
        <taxon>Cytophagia</taxon>
        <taxon>Cytophagales</taxon>
        <taxon>Hymenobacteraceae</taxon>
        <taxon>Hymenobacter</taxon>
    </lineage>
</organism>